<evidence type="ECO:0000313" key="2">
    <source>
        <dbReference type="Proteomes" id="UP000031465"/>
    </source>
</evidence>
<dbReference type="GO" id="GO:0006508">
    <property type="term" value="P:proteolysis"/>
    <property type="evidence" value="ECO:0007669"/>
    <property type="project" value="InterPro"/>
</dbReference>
<proteinExistence type="predicted"/>
<sequence length="350" mass="39844">MASVYFKSLVCSLFDQTKDKAMTFIADLHCDLLSYLEQDVKRTPHDPAVRCSLSQLKAGFVKWQTLAIFTETDSSSVKKGLSQLKIYQQLLRDFPLNMQPYQRFVSTIEEAAPLSVLIAFENASGFCGEQEPLKVGMARLNNFIETIAKPFYISLTWNRENRFGGGALTQIGLKEEGKLLLKELDQKQIAIDLSHTSDALAYEIIDYIDQQSLTLPLIASHSNARTLQYVPRNLPTDIAKEIFKRNGLIGLNLYAPFLGEREESILEHLAFWLELGGEDGICLGTDFFYEKDFTSTYQNREKTFFSQFGDASTYPTLLEFVKKHLKLSDQQIDKWAYQNVTHFLASHLSL</sequence>
<dbReference type="InterPro" id="IPR032466">
    <property type="entry name" value="Metal_Hydrolase"/>
</dbReference>
<reference evidence="1 2" key="1">
    <citation type="journal article" date="2014" name="Mol. Biol. Evol.">
        <title>Massive expansion of Ubiquitination-related gene families within the Chlamydiae.</title>
        <authorList>
            <person name="Domman D."/>
            <person name="Collingro A."/>
            <person name="Lagkouvardos I."/>
            <person name="Gehre L."/>
            <person name="Weinmaier T."/>
            <person name="Rattei T."/>
            <person name="Subtil A."/>
            <person name="Horn M."/>
        </authorList>
    </citation>
    <scope>NUCLEOTIDE SEQUENCE [LARGE SCALE GENOMIC DNA]</scope>
    <source>
        <strain evidence="1 2">EI2</strain>
    </source>
</reference>
<dbReference type="PANTHER" id="PTHR10443">
    <property type="entry name" value="MICROSOMAL DIPEPTIDASE"/>
    <property type="match status" value="1"/>
</dbReference>
<evidence type="ECO:0000313" key="1">
    <source>
        <dbReference type="EMBL" id="KIC71231.1"/>
    </source>
</evidence>
<dbReference type="GO" id="GO:0070573">
    <property type="term" value="F:metallodipeptidase activity"/>
    <property type="evidence" value="ECO:0007669"/>
    <property type="project" value="InterPro"/>
</dbReference>
<accession>A0A0C1JKY4</accession>
<comment type="caution">
    <text evidence="1">The sequence shown here is derived from an EMBL/GenBank/DDBJ whole genome shotgun (WGS) entry which is preliminary data.</text>
</comment>
<protein>
    <recommendedName>
        <fullName evidence="3">Membrane dipeptidase</fullName>
    </recommendedName>
</protein>
<organism evidence="1 2">
    <name type="scientific">Candidatus Protochlamydia amoebophila</name>
    <dbReference type="NCBI Taxonomy" id="362787"/>
    <lineage>
        <taxon>Bacteria</taxon>
        <taxon>Pseudomonadati</taxon>
        <taxon>Chlamydiota</taxon>
        <taxon>Chlamydiia</taxon>
        <taxon>Parachlamydiales</taxon>
        <taxon>Parachlamydiaceae</taxon>
        <taxon>Candidatus Protochlamydia</taxon>
    </lineage>
</organism>
<dbReference type="PROSITE" id="PS51365">
    <property type="entry name" value="RENAL_DIPEPTIDASE_2"/>
    <property type="match status" value="1"/>
</dbReference>
<dbReference type="PANTHER" id="PTHR10443:SF12">
    <property type="entry name" value="DIPEPTIDASE"/>
    <property type="match status" value="1"/>
</dbReference>
<evidence type="ECO:0008006" key="3">
    <source>
        <dbReference type="Google" id="ProtNLM"/>
    </source>
</evidence>
<name>A0A0C1JKY4_9BACT</name>
<dbReference type="PATRIC" id="fig|362787.3.peg.1571"/>
<dbReference type="Pfam" id="PF01244">
    <property type="entry name" value="Peptidase_M19"/>
    <property type="match status" value="1"/>
</dbReference>
<dbReference type="AlphaFoldDB" id="A0A0C1JKY4"/>
<dbReference type="SUPFAM" id="SSF51556">
    <property type="entry name" value="Metallo-dependent hydrolases"/>
    <property type="match status" value="1"/>
</dbReference>
<dbReference type="InterPro" id="IPR008257">
    <property type="entry name" value="Pept_M19"/>
</dbReference>
<gene>
    <name evidence="1" type="ORF">DB44_EC00070</name>
</gene>
<dbReference type="Gene3D" id="3.20.20.140">
    <property type="entry name" value="Metal-dependent hydrolases"/>
    <property type="match status" value="1"/>
</dbReference>
<dbReference type="EMBL" id="JSAN01000101">
    <property type="protein sequence ID" value="KIC71231.1"/>
    <property type="molecule type" value="Genomic_DNA"/>
</dbReference>
<dbReference type="Proteomes" id="UP000031465">
    <property type="component" value="Unassembled WGS sequence"/>
</dbReference>